<evidence type="ECO:0000256" key="4">
    <source>
        <dbReference type="RuleBase" id="RU369065"/>
    </source>
</evidence>
<feature type="domain" description="Tify" evidence="6">
    <location>
        <begin position="106"/>
        <end position="141"/>
    </location>
</feature>
<gene>
    <name evidence="7" type="primary">TIFY10A</name>
    <name evidence="7" type="ORF">MA16_Dca002303</name>
</gene>
<dbReference type="Pfam" id="PF06200">
    <property type="entry name" value="tify"/>
    <property type="match status" value="1"/>
</dbReference>
<evidence type="ECO:0000256" key="1">
    <source>
        <dbReference type="ARBA" id="ARBA00008614"/>
    </source>
</evidence>
<proteinExistence type="inferred from homology"/>
<dbReference type="PROSITE" id="PS51320">
    <property type="entry name" value="TIFY"/>
    <property type="match status" value="1"/>
</dbReference>
<evidence type="ECO:0000259" key="6">
    <source>
        <dbReference type="PROSITE" id="PS51320"/>
    </source>
</evidence>
<dbReference type="GO" id="GO:2000022">
    <property type="term" value="P:regulation of jasmonic acid mediated signaling pathway"/>
    <property type="evidence" value="ECO:0007669"/>
    <property type="project" value="UniProtKB-UniRule"/>
</dbReference>
<organism evidence="7 8">
    <name type="scientific">Dendrobium catenatum</name>
    <dbReference type="NCBI Taxonomy" id="906689"/>
    <lineage>
        <taxon>Eukaryota</taxon>
        <taxon>Viridiplantae</taxon>
        <taxon>Streptophyta</taxon>
        <taxon>Embryophyta</taxon>
        <taxon>Tracheophyta</taxon>
        <taxon>Spermatophyta</taxon>
        <taxon>Magnoliopsida</taxon>
        <taxon>Liliopsida</taxon>
        <taxon>Asparagales</taxon>
        <taxon>Orchidaceae</taxon>
        <taxon>Epidendroideae</taxon>
        <taxon>Malaxideae</taxon>
        <taxon>Dendrobiinae</taxon>
        <taxon>Dendrobium</taxon>
    </lineage>
</organism>
<dbReference type="InterPro" id="IPR018467">
    <property type="entry name" value="CCT_CS"/>
</dbReference>
<comment type="similarity">
    <text evidence="1 4">Belongs to the TIFY/JAZ family.</text>
</comment>
<sequence>MEENQRRAKEKSSFAVTCSLLSQFLKETRSHGDLQGIDRLYQQQEKAKDFYQPPTTMNLFPGSDVSAETRNNFNSEEFSEQNATIFMDPSTEDTGKASKHGEQKREKEKNGQLTIFYDGKVMIFDNFPAMKAKDLMKMASKGMVFHPQSVNVNSANTGATAAPPLPPEARASDLSMPIARRASLHRFLEKRKDRINSNAPYTVKGLPQMEPTSEMKPEKNLSWLALGHNSSFSSD</sequence>
<evidence type="ECO:0000313" key="8">
    <source>
        <dbReference type="Proteomes" id="UP000233837"/>
    </source>
</evidence>
<dbReference type="Proteomes" id="UP000233837">
    <property type="component" value="Unassembled WGS sequence"/>
</dbReference>
<keyword evidence="2 4" id="KW-1184">Jasmonic acid signaling pathway</keyword>
<feature type="region of interest" description="Disordered" evidence="5">
    <location>
        <begin position="88"/>
        <end position="109"/>
    </location>
</feature>
<comment type="function">
    <text evidence="4">Repressor of jasmonate responses.</text>
</comment>
<dbReference type="AlphaFoldDB" id="A0A2I0W043"/>
<dbReference type="OrthoDB" id="1937734at2759"/>
<dbReference type="EMBL" id="KZ503041">
    <property type="protein sequence ID" value="PKU69035.1"/>
    <property type="molecule type" value="Genomic_DNA"/>
</dbReference>
<name>A0A2I0W043_9ASPA</name>
<accession>A0A2I0W043</accession>
<evidence type="ECO:0000313" key="7">
    <source>
        <dbReference type="EMBL" id="PKU69035.1"/>
    </source>
</evidence>
<dbReference type="PANTHER" id="PTHR33077:SF140">
    <property type="entry name" value="PROTEIN TIFY 10B"/>
    <property type="match status" value="1"/>
</dbReference>
<protein>
    <recommendedName>
        <fullName evidence="4">Protein TIFY</fullName>
    </recommendedName>
    <alternativeName>
        <fullName evidence="4">Jasmonate ZIM domain-containing protein</fullName>
    </alternativeName>
</protein>
<keyword evidence="3" id="KW-0832">Ubl conjugation</keyword>
<dbReference type="PANTHER" id="PTHR33077">
    <property type="entry name" value="PROTEIN TIFY 4A-RELATED-RELATED"/>
    <property type="match status" value="1"/>
</dbReference>
<dbReference type="STRING" id="906689.A0A2I0W043"/>
<dbReference type="Pfam" id="PF09425">
    <property type="entry name" value="Jas_motif"/>
    <property type="match status" value="1"/>
</dbReference>
<dbReference type="GO" id="GO:0009611">
    <property type="term" value="P:response to wounding"/>
    <property type="evidence" value="ECO:0007669"/>
    <property type="project" value="UniProtKB-UniRule"/>
</dbReference>
<evidence type="ECO:0000256" key="3">
    <source>
        <dbReference type="ARBA" id="ARBA00022843"/>
    </source>
</evidence>
<dbReference type="GO" id="GO:0031347">
    <property type="term" value="P:regulation of defense response"/>
    <property type="evidence" value="ECO:0007669"/>
    <property type="project" value="UniProtKB-UniRule"/>
</dbReference>
<comment type="subcellular location">
    <subcellularLocation>
        <location evidence="4">Nucleus</location>
    </subcellularLocation>
</comment>
<dbReference type="InterPro" id="IPR010399">
    <property type="entry name" value="Tify_dom"/>
</dbReference>
<evidence type="ECO:0000256" key="2">
    <source>
        <dbReference type="ARBA" id="ARBA00022819"/>
    </source>
</evidence>
<feature type="region of interest" description="Disordered" evidence="5">
    <location>
        <begin position="198"/>
        <end position="218"/>
    </location>
</feature>
<dbReference type="SMART" id="SM00979">
    <property type="entry name" value="TIFY"/>
    <property type="match status" value="1"/>
</dbReference>
<reference evidence="7 8" key="1">
    <citation type="journal article" date="2016" name="Sci. Rep.">
        <title>The Dendrobium catenatum Lindl. genome sequence provides insights into polysaccharide synthase, floral development and adaptive evolution.</title>
        <authorList>
            <person name="Zhang G.Q."/>
            <person name="Xu Q."/>
            <person name="Bian C."/>
            <person name="Tsai W.C."/>
            <person name="Yeh C.M."/>
            <person name="Liu K.W."/>
            <person name="Yoshida K."/>
            <person name="Zhang L.S."/>
            <person name="Chang S.B."/>
            <person name="Chen F."/>
            <person name="Shi Y."/>
            <person name="Su Y.Y."/>
            <person name="Zhang Y.Q."/>
            <person name="Chen L.J."/>
            <person name="Yin Y."/>
            <person name="Lin M."/>
            <person name="Huang H."/>
            <person name="Deng H."/>
            <person name="Wang Z.W."/>
            <person name="Zhu S.L."/>
            <person name="Zhao X."/>
            <person name="Deng C."/>
            <person name="Niu S.C."/>
            <person name="Huang J."/>
            <person name="Wang M."/>
            <person name="Liu G.H."/>
            <person name="Yang H.J."/>
            <person name="Xiao X.J."/>
            <person name="Hsiao Y.Y."/>
            <person name="Wu W.L."/>
            <person name="Chen Y.Y."/>
            <person name="Mitsuda N."/>
            <person name="Ohme-Takagi M."/>
            <person name="Luo Y.B."/>
            <person name="Van de Peer Y."/>
            <person name="Liu Z.J."/>
        </authorList>
    </citation>
    <scope>NUCLEOTIDE SEQUENCE [LARGE SCALE GENOMIC DNA]</scope>
    <source>
        <tissue evidence="7">The whole plant</tissue>
    </source>
</reference>
<evidence type="ECO:0000256" key="5">
    <source>
        <dbReference type="SAM" id="MobiDB-lite"/>
    </source>
</evidence>
<keyword evidence="4" id="KW-0539">Nucleus</keyword>
<dbReference type="GO" id="GO:0005634">
    <property type="term" value="C:nucleus"/>
    <property type="evidence" value="ECO:0007669"/>
    <property type="project" value="UniProtKB-SubCell"/>
</dbReference>
<reference evidence="7 8" key="2">
    <citation type="journal article" date="2017" name="Nature">
        <title>The Apostasia genome and the evolution of orchids.</title>
        <authorList>
            <person name="Zhang G.Q."/>
            <person name="Liu K.W."/>
            <person name="Li Z."/>
            <person name="Lohaus R."/>
            <person name="Hsiao Y.Y."/>
            <person name="Niu S.C."/>
            <person name="Wang J.Y."/>
            <person name="Lin Y.C."/>
            <person name="Xu Q."/>
            <person name="Chen L.J."/>
            <person name="Yoshida K."/>
            <person name="Fujiwara S."/>
            <person name="Wang Z.W."/>
            <person name="Zhang Y.Q."/>
            <person name="Mitsuda N."/>
            <person name="Wang M."/>
            <person name="Liu G.H."/>
            <person name="Pecoraro L."/>
            <person name="Huang H.X."/>
            <person name="Xiao X.J."/>
            <person name="Lin M."/>
            <person name="Wu X.Y."/>
            <person name="Wu W.L."/>
            <person name="Chen Y.Y."/>
            <person name="Chang S.B."/>
            <person name="Sakamoto S."/>
            <person name="Ohme-Takagi M."/>
            <person name="Yagi M."/>
            <person name="Zeng S.J."/>
            <person name="Shen C.Y."/>
            <person name="Yeh C.M."/>
            <person name="Luo Y.B."/>
            <person name="Tsai W.C."/>
            <person name="Van de Peer Y."/>
            <person name="Liu Z.J."/>
        </authorList>
    </citation>
    <scope>NUCLEOTIDE SEQUENCE [LARGE SCALE GENOMIC DNA]</scope>
    <source>
        <tissue evidence="7">The whole plant</tissue>
    </source>
</reference>
<feature type="compositionally biased region" description="Basic and acidic residues" evidence="5">
    <location>
        <begin position="93"/>
        <end position="109"/>
    </location>
</feature>
<dbReference type="InterPro" id="IPR040390">
    <property type="entry name" value="TIFY/JAZ"/>
</dbReference>
<keyword evidence="8" id="KW-1185">Reference proteome</keyword>
<comment type="domain">
    <text evidence="4">The jas domain is required for interaction with COI1.</text>
</comment>